<keyword evidence="4" id="KW-0813">Transport</keyword>
<evidence type="ECO:0000313" key="17">
    <source>
        <dbReference type="EMBL" id="EGK71245.1"/>
    </source>
</evidence>
<name>F5REB4_METUF</name>
<comment type="similarity">
    <text evidence="2">Belongs to the GTP-binding SRP family.</text>
</comment>
<feature type="compositionally biased region" description="Low complexity" evidence="14">
    <location>
        <begin position="162"/>
        <end position="177"/>
    </location>
</feature>
<reference evidence="17 18" key="1">
    <citation type="journal article" date="2011" name="J. Bacteriol.">
        <title>Genome sequence of Methyloversatilis universalis FAM5T, a methylotrophic representative of the order Rhodocyclales.</title>
        <authorList>
            <person name="Kittichotirat W."/>
            <person name="Good N.M."/>
            <person name="Hall R."/>
            <person name="Bringel F."/>
            <person name="Lajus A."/>
            <person name="Medigue C."/>
            <person name="Smalley N.E."/>
            <person name="Beck D."/>
            <person name="Bumgarner R."/>
            <person name="Vuilleumier S."/>
            <person name="Kalyuzhnaya M.G."/>
        </authorList>
    </citation>
    <scope>NUCLEOTIDE SEQUENCE [LARGE SCALE GENOMIC DNA]</scope>
    <source>
        <strain evidence="18">ATCC BAA-1314 / JCM 13912 / FAM5</strain>
    </source>
</reference>
<gene>
    <name evidence="17" type="ORF">METUNv1_02632</name>
</gene>
<accession>F5REB4</accession>
<dbReference type="SMART" id="SM00382">
    <property type="entry name" value="AAA"/>
    <property type="match status" value="1"/>
</dbReference>
<dbReference type="Gene3D" id="1.20.120.1380">
    <property type="entry name" value="Flagellar FlhF biosynthesis protein, N domain"/>
    <property type="match status" value="1"/>
</dbReference>
<evidence type="ECO:0000256" key="8">
    <source>
        <dbReference type="ARBA" id="ARBA00022927"/>
    </source>
</evidence>
<evidence type="ECO:0000256" key="3">
    <source>
        <dbReference type="ARBA" id="ARBA00014919"/>
    </source>
</evidence>
<evidence type="ECO:0000256" key="4">
    <source>
        <dbReference type="ARBA" id="ARBA00022448"/>
    </source>
</evidence>
<dbReference type="Proteomes" id="UP000005019">
    <property type="component" value="Unassembled WGS sequence"/>
</dbReference>
<dbReference type="Pfam" id="PF00448">
    <property type="entry name" value="SRP54"/>
    <property type="match status" value="1"/>
</dbReference>
<dbReference type="Gene3D" id="3.40.50.300">
    <property type="entry name" value="P-loop containing nucleotide triphosphate hydrolases"/>
    <property type="match status" value="1"/>
</dbReference>
<keyword evidence="5" id="KW-1003">Cell membrane</keyword>
<keyword evidence="10" id="KW-0472">Membrane</keyword>
<dbReference type="SMART" id="SM00962">
    <property type="entry name" value="SRP54"/>
    <property type="match status" value="1"/>
</dbReference>
<dbReference type="GO" id="GO:0015031">
    <property type="term" value="P:protein transport"/>
    <property type="evidence" value="ECO:0007669"/>
    <property type="project" value="UniProtKB-KW"/>
</dbReference>
<keyword evidence="11" id="KW-1006">Bacterial flagellum protein export</keyword>
<dbReference type="OrthoDB" id="9778554at2"/>
<evidence type="ECO:0000256" key="1">
    <source>
        <dbReference type="ARBA" id="ARBA00004413"/>
    </source>
</evidence>
<protein>
    <recommendedName>
        <fullName evidence="3 13">Flagellar biosynthesis protein FlhF</fullName>
    </recommendedName>
</protein>
<dbReference type="InterPro" id="IPR020006">
    <property type="entry name" value="FlhF"/>
</dbReference>
<feature type="domain" description="AAA+ ATPase" evidence="15">
    <location>
        <begin position="274"/>
        <end position="410"/>
    </location>
</feature>
<dbReference type="FunFam" id="3.40.50.300:FF:000695">
    <property type="entry name" value="Flagellar biosynthesis regulator FlhF"/>
    <property type="match status" value="1"/>
</dbReference>
<feature type="region of interest" description="Disordered" evidence="14">
    <location>
        <begin position="158"/>
        <end position="177"/>
    </location>
</feature>
<keyword evidence="17" id="KW-0969">Cilium</keyword>
<comment type="function">
    <text evidence="12">Necessary for flagellar biosynthesis. May be involved in translocation of the flagellum.</text>
</comment>
<organism evidence="17 18">
    <name type="scientific">Methyloversatilis universalis (strain ATCC BAA-1314 / DSM 25237 / JCM 13912 / CCUG 52030 / FAM5)</name>
    <dbReference type="NCBI Taxonomy" id="1000565"/>
    <lineage>
        <taxon>Bacteria</taxon>
        <taxon>Pseudomonadati</taxon>
        <taxon>Pseudomonadota</taxon>
        <taxon>Betaproteobacteria</taxon>
        <taxon>Nitrosomonadales</taxon>
        <taxon>Sterolibacteriaceae</taxon>
        <taxon>Methyloversatilis</taxon>
    </lineage>
</organism>
<keyword evidence="9" id="KW-0342">GTP-binding</keyword>
<dbReference type="GO" id="GO:0003924">
    <property type="term" value="F:GTPase activity"/>
    <property type="evidence" value="ECO:0007669"/>
    <property type="project" value="UniProtKB-UniRule"/>
</dbReference>
<dbReference type="GO" id="GO:0006614">
    <property type="term" value="P:SRP-dependent cotranslational protein targeting to membrane"/>
    <property type="evidence" value="ECO:0007669"/>
    <property type="project" value="UniProtKB-UniRule"/>
</dbReference>
<comment type="subcellular location">
    <subcellularLocation>
        <location evidence="1">Cell membrane</location>
        <topology evidence="1">Peripheral membrane protein</topology>
        <orientation evidence="1">Cytoplasmic side</orientation>
    </subcellularLocation>
</comment>
<evidence type="ECO:0000256" key="11">
    <source>
        <dbReference type="ARBA" id="ARBA00023225"/>
    </source>
</evidence>
<dbReference type="STRING" id="1000565.METUNv1_02632"/>
<dbReference type="InterPro" id="IPR027417">
    <property type="entry name" value="P-loop_NTPase"/>
</dbReference>
<evidence type="ECO:0000256" key="14">
    <source>
        <dbReference type="SAM" id="MobiDB-lite"/>
    </source>
</evidence>
<feature type="region of interest" description="Disordered" evidence="14">
    <location>
        <begin position="53"/>
        <end position="150"/>
    </location>
</feature>
<evidence type="ECO:0000256" key="5">
    <source>
        <dbReference type="ARBA" id="ARBA00022475"/>
    </source>
</evidence>
<dbReference type="GO" id="GO:0005525">
    <property type="term" value="F:GTP binding"/>
    <property type="evidence" value="ECO:0007669"/>
    <property type="project" value="UniProtKB-UniRule"/>
</dbReference>
<evidence type="ECO:0000313" key="18">
    <source>
        <dbReference type="Proteomes" id="UP000005019"/>
    </source>
</evidence>
<evidence type="ECO:0000259" key="15">
    <source>
        <dbReference type="SMART" id="SM00382"/>
    </source>
</evidence>
<dbReference type="AlphaFoldDB" id="F5REB4"/>
<dbReference type="eggNOG" id="COG1419">
    <property type="taxonomic scope" value="Bacteria"/>
</dbReference>
<dbReference type="InterPro" id="IPR003593">
    <property type="entry name" value="AAA+_ATPase"/>
</dbReference>
<evidence type="ECO:0000256" key="13">
    <source>
        <dbReference type="NCBIfam" id="TIGR03499"/>
    </source>
</evidence>
<keyword evidence="7" id="KW-1005">Bacterial flagellum biogenesis</keyword>
<dbReference type="EMBL" id="AFHG01000052">
    <property type="protein sequence ID" value="EGK71245.1"/>
    <property type="molecule type" value="Genomic_DNA"/>
</dbReference>
<keyword evidence="6" id="KW-0547">Nucleotide-binding</keyword>
<comment type="caution">
    <text evidence="17">The sequence shown here is derived from an EMBL/GenBank/DDBJ whole genome shotgun (WGS) entry which is preliminary data.</text>
</comment>
<keyword evidence="17" id="KW-0966">Cell projection</keyword>
<evidence type="ECO:0000256" key="12">
    <source>
        <dbReference type="ARBA" id="ARBA00025337"/>
    </source>
</evidence>
<dbReference type="InterPro" id="IPR047040">
    <property type="entry name" value="FlhF__GTPase_dom"/>
</dbReference>
<keyword evidence="8" id="KW-0653">Protein transport</keyword>
<evidence type="ECO:0000256" key="6">
    <source>
        <dbReference type="ARBA" id="ARBA00022741"/>
    </source>
</evidence>
<evidence type="ECO:0000256" key="10">
    <source>
        <dbReference type="ARBA" id="ARBA00023136"/>
    </source>
</evidence>
<dbReference type="GO" id="GO:0044781">
    <property type="term" value="P:bacterial-type flagellum organization"/>
    <property type="evidence" value="ECO:0007669"/>
    <property type="project" value="UniProtKB-UniRule"/>
</dbReference>
<dbReference type="CDD" id="cd17873">
    <property type="entry name" value="FlhF"/>
    <property type="match status" value="1"/>
</dbReference>
<keyword evidence="17" id="KW-0282">Flagellum</keyword>
<evidence type="ECO:0000256" key="2">
    <source>
        <dbReference type="ARBA" id="ARBA00008531"/>
    </source>
</evidence>
<sequence length="503" mass="54214">MTPRKYLAATARDALRRIKEDLGPDAIVLSNRPVEGGVEILALPANALEAMTAPAKKPAAPPPVAEPSPARALPAMSDADDDFEVTLSSSLASRRAAPAVEPRDEVRAPKPWQPYRPRPATPAELRDMARSRQQQAPANEQLEAHAEVPLRRPAAEPELAPRRAAPQAPAVQPAAAAERAPELDAALREELGSIRRMLEQQLAGFAWGEMSRTSPIKTSLAAEMLESGFSAVTTYRLLDQLASSDSLAAARNELRTLIGRDLITLNSDADIIDRGGVYALVGPTGVGKTTTTAKLAARCVVRHGADKVALLTTDGYRIGAHEQLRIYGRILGVPVHAVRDASDLRRMLVELRDKHMVLIDTVGMSQRDRAVAEQIAMLSSSGDVRRLLLLNSVARADALDDVVRAYSAPNGGADLAGAIISKVDESVTLGPVLDVLMRHQLPLYYVANGQRVPEDLHLPNRAYLMHRALRAAGEDSSQHLNPQDAGLLMAASRRDLRSEVSRG</sequence>
<evidence type="ECO:0000259" key="16">
    <source>
        <dbReference type="SMART" id="SM00962"/>
    </source>
</evidence>
<dbReference type="RefSeq" id="WP_008062397.1">
    <property type="nucleotide sequence ID" value="NZ_AFHG01000052.1"/>
</dbReference>
<evidence type="ECO:0000256" key="9">
    <source>
        <dbReference type="ARBA" id="ARBA00023134"/>
    </source>
</evidence>
<feature type="compositionally biased region" description="Pro residues" evidence="14">
    <location>
        <begin position="111"/>
        <end position="120"/>
    </location>
</feature>
<dbReference type="SUPFAM" id="SSF52540">
    <property type="entry name" value="P-loop containing nucleoside triphosphate hydrolases"/>
    <property type="match status" value="1"/>
</dbReference>
<feature type="compositionally biased region" description="Low complexity" evidence="14">
    <location>
        <begin position="87"/>
        <end position="99"/>
    </location>
</feature>
<keyword evidence="18" id="KW-1185">Reference proteome</keyword>
<dbReference type="GO" id="GO:0005047">
    <property type="term" value="F:signal recognition particle binding"/>
    <property type="evidence" value="ECO:0007669"/>
    <property type="project" value="TreeGrafter"/>
</dbReference>
<dbReference type="NCBIfam" id="TIGR03499">
    <property type="entry name" value="FlhF"/>
    <property type="match status" value="1"/>
</dbReference>
<evidence type="ECO:0000256" key="7">
    <source>
        <dbReference type="ARBA" id="ARBA00022795"/>
    </source>
</evidence>
<feature type="domain" description="SRP54-type proteins GTP-binding" evidence="16">
    <location>
        <begin position="275"/>
        <end position="470"/>
    </location>
</feature>
<dbReference type="PANTHER" id="PTHR43134">
    <property type="entry name" value="SIGNAL RECOGNITION PARTICLE RECEPTOR SUBUNIT ALPHA"/>
    <property type="match status" value="1"/>
</dbReference>
<dbReference type="GO" id="GO:0005886">
    <property type="term" value="C:plasma membrane"/>
    <property type="evidence" value="ECO:0007669"/>
    <property type="project" value="UniProtKB-SubCell"/>
</dbReference>
<dbReference type="InterPro" id="IPR000897">
    <property type="entry name" value="SRP54_GTPase_dom"/>
</dbReference>
<dbReference type="PANTHER" id="PTHR43134:SF3">
    <property type="entry name" value="FLAGELLAR BIOSYNTHESIS PROTEIN FLHF"/>
    <property type="match status" value="1"/>
</dbReference>
<proteinExistence type="inferred from homology"/>